<dbReference type="Proteomes" id="UP001500503">
    <property type="component" value="Unassembled WGS sequence"/>
</dbReference>
<keyword evidence="4" id="KW-1185">Reference proteome</keyword>
<dbReference type="InterPro" id="IPR025326">
    <property type="entry name" value="DUF4232"/>
</dbReference>
<protein>
    <recommendedName>
        <fullName evidence="2">DUF4232 domain-containing protein</fullName>
    </recommendedName>
</protein>
<feature type="domain" description="DUF4232" evidence="2">
    <location>
        <begin position="37"/>
        <end position="160"/>
    </location>
</feature>
<gene>
    <name evidence="3" type="ORF">GCM10023191_013730</name>
</gene>
<evidence type="ECO:0000313" key="3">
    <source>
        <dbReference type="EMBL" id="GAA4486803.1"/>
    </source>
</evidence>
<keyword evidence="1" id="KW-0732">Signal</keyword>
<name>A0ABP8PF50_9ACTN</name>
<proteinExistence type="predicted"/>
<reference evidence="4" key="1">
    <citation type="journal article" date="2019" name="Int. J. Syst. Evol. Microbiol.">
        <title>The Global Catalogue of Microorganisms (GCM) 10K type strain sequencing project: providing services to taxonomists for standard genome sequencing and annotation.</title>
        <authorList>
            <consortium name="The Broad Institute Genomics Platform"/>
            <consortium name="The Broad Institute Genome Sequencing Center for Infectious Disease"/>
            <person name="Wu L."/>
            <person name="Ma J."/>
        </authorList>
    </citation>
    <scope>NUCLEOTIDE SEQUENCE [LARGE SCALE GENOMIC DNA]</scope>
    <source>
        <strain evidence="4">JCM 17933</strain>
    </source>
</reference>
<dbReference type="Pfam" id="PF14016">
    <property type="entry name" value="DUF4232"/>
    <property type="match status" value="1"/>
</dbReference>
<accession>A0ABP8PF50</accession>
<evidence type="ECO:0000313" key="4">
    <source>
        <dbReference type="Proteomes" id="UP001500503"/>
    </source>
</evidence>
<organism evidence="3 4">
    <name type="scientific">Actinoallomurus oryzae</name>
    <dbReference type="NCBI Taxonomy" id="502180"/>
    <lineage>
        <taxon>Bacteria</taxon>
        <taxon>Bacillati</taxon>
        <taxon>Actinomycetota</taxon>
        <taxon>Actinomycetes</taxon>
        <taxon>Streptosporangiales</taxon>
        <taxon>Thermomonosporaceae</taxon>
        <taxon>Actinoallomurus</taxon>
    </lineage>
</organism>
<feature type="signal peptide" evidence="1">
    <location>
        <begin position="1"/>
        <end position="23"/>
    </location>
</feature>
<sequence>MTSAKSTLALMAAGVAATCVAGAATTTHAAADVAPPCKITDFTTSLGPVQAGAGQRYSTLDFTAYGGRTCVLSDDLTNFQFLGAQGRPLPTDAVAPGSSTAITIAPGVVGHLDLHWTVVGGTPFVPVSLIFTMPADDGTNAAPWTGGPVNGAGRIDVGPLHA</sequence>
<dbReference type="EMBL" id="BAABHF010000010">
    <property type="protein sequence ID" value="GAA4486803.1"/>
    <property type="molecule type" value="Genomic_DNA"/>
</dbReference>
<feature type="chain" id="PRO_5045946644" description="DUF4232 domain-containing protein" evidence="1">
    <location>
        <begin position="24"/>
        <end position="162"/>
    </location>
</feature>
<evidence type="ECO:0000259" key="2">
    <source>
        <dbReference type="Pfam" id="PF14016"/>
    </source>
</evidence>
<evidence type="ECO:0000256" key="1">
    <source>
        <dbReference type="SAM" id="SignalP"/>
    </source>
</evidence>
<comment type="caution">
    <text evidence="3">The sequence shown here is derived from an EMBL/GenBank/DDBJ whole genome shotgun (WGS) entry which is preliminary data.</text>
</comment>